<protein>
    <recommendedName>
        <fullName evidence="4">Alkaline phytoceramidase</fullName>
    </recommendedName>
</protein>
<feature type="transmembrane region" description="Helical" evidence="1">
    <location>
        <begin position="58"/>
        <end position="75"/>
    </location>
</feature>
<keyword evidence="1" id="KW-0812">Transmembrane</keyword>
<feature type="transmembrane region" description="Helical" evidence="1">
    <location>
        <begin position="184"/>
        <end position="204"/>
    </location>
</feature>
<evidence type="ECO:0000313" key="3">
    <source>
        <dbReference type="Proteomes" id="UP001169027"/>
    </source>
</evidence>
<dbReference type="PANTHER" id="PTHR34368:SF1">
    <property type="entry name" value="OS01G0962200 PROTEIN"/>
    <property type="match status" value="1"/>
</dbReference>
<evidence type="ECO:0000313" key="2">
    <source>
        <dbReference type="EMBL" id="MDO1532164.1"/>
    </source>
</evidence>
<accession>A0ABT8RZT1</accession>
<feature type="transmembrane region" description="Helical" evidence="1">
    <location>
        <begin position="137"/>
        <end position="152"/>
    </location>
</feature>
<name>A0ABT8RZT1_9BURK</name>
<reference evidence="2" key="1">
    <citation type="submission" date="2023-06" db="EMBL/GenBank/DDBJ databases">
        <authorList>
            <person name="Jiang Y."/>
            <person name="Liu Q."/>
        </authorList>
    </citation>
    <scope>NUCLEOTIDE SEQUENCE</scope>
    <source>
        <strain evidence="2">CGMCC 1.12090</strain>
    </source>
</reference>
<dbReference type="RefSeq" id="WP_301806273.1">
    <property type="nucleotide sequence ID" value="NZ_JAUJZH010000004.1"/>
</dbReference>
<keyword evidence="3" id="KW-1185">Reference proteome</keyword>
<keyword evidence="1" id="KW-1133">Transmembrane helix</keyword>
<evidence type="ECO:0008006" key="4">
    <source>
        <dbReference type="Google" id="ProtNLM"/>
    </source>
</evidence>
<evidence type="ECO:0000256" key="1">
    <source>
        <dbReference type="SAM" id="Phobius"/>
    </source>
</evidence>
<feature type="transmembrane region" description="Helical" evidence="1">
    <location>
        <begin position="159"/>
        <end position="178"/>
    </location>
</feature>
<comment type="caution">
    <text evidence="2">The sequence shown here is derived from an EMBL/GenBank/DDBJ whole genome shotgun (WGS) entry which is preliminary data.</text>
</comment>
<keyword evidence="1" id="KW-0472">Membrane</keyword>
<gene>
    <name evidence="2" type="ORF">Q2T77_07680</name>
</gene>
<dbReference type="Proteomes" id="UP001169027">
    <property type="component" value="Unassembled WGS sequence"/>
</dbReference>
<feature type="transmembrane region" description="Helical" evidence="1">
    <location>
        <begin position="105"/>
        <end position="125"/>
    </location>
</feature>
<feature type="transmembrane region" description="Helical" evidence="1">
    <location>
        <begin position="211"/>
        <end position="228"/>
    </location>
</feature>
<sequence length="289" mass="30731">MSLPSLPSLTRREHSLLALAMLLVSAAVLGPSVAAPALGGAPFADGQSWRTLPNAMDVLSNLPFAVLGIWGLRWLHWLDRAHERLQDAAPLPQALALPPFNALDCAWMFFAGLILTALGSAFYHLQPDDLRLAADRAGMAVAFSGLVGFSVCERVSARAGWPAAWFTLAGGLLAAAVCQKYGNVLPWAVVQFGGMALVLALALCRPVAGAIGLKLGWVVFFYALAKLFELADHAIFEATRHLVSGHSLKHLTAALAALPVLHALQVMGRRTLRHNSHAASLRTRSAAST</sequence>
<organism evidence="2 3">
    <name type="scientific">Variovorax ginsengisoli</name>
    <dbReference type="NCBI Taxonomy" id="363844"/>
    <lineage>
        <taxon>Bacteria</taxon>
        <taxon>Pseudomonadati</taxon>
        <taxon>Pseudomonadota</taxon>
        <taxon>Betaproteobacteria</taxon>
        <taxon>Burkholderiales</taxon>
        <taxon>Comamonadaceae</taxon>
        <taxon>Variovorax</taxon>
    </lineage>
</organism>
<dbReference type="EMBL" id="JAUKVY010000004">
    <property type="protein sequence ID" value="MDO1532164.1"/>
    <property type="molecule type" value="Genomic_DNA"/>
</dbReference>
<dbReference type="PANTHER" id="PTHR34368">
    <property type="entry name" value="OS01G0962200 PROTEIN"/>
    <property type="match status" value="1"/>
</dbReference>
<proteinExistence type="predicted"/>